<dbReference type="InterPro" id="IPR055370">
    <property type="entry name" value="Lsr2_DNA-bd"/>
</dbReference>
<feature type="region of interest" description="Disordered" evidence="2">
    <location>
        <begin position="67"/>
        <end position="86"/>
    </location>
</feature>
<keyword evidence="1" id="KW-0238">DNA-binding</keyword>
<accession>A0A8F7KTD4</accession>
<feature type="region of interest" description="Disordered" evidence="2">
    <location>
        <begin position="216"/>
        <end position="243"/>
    </location>
</feature>
<dbReference type="OMA" id="LPRCEGD"/>
<dbReference type="EMBL" id="MZ502219">
    <property type="protein sequence ID" value="QXV92389.1"/>
    <property type="molecule type" value="Genomic_DNA"/>
</dbReference>
<sequence>MFTDWQQALEAEGLPLNPTSTEQEAAAARVTARHAHGKEDLVHLLDAIGLPGDDTTLTTLFPLLPRCEGDTDMPQPQPTPAPKSPTTFEAMALSMHYADASAAEITAATGLSEDEVTTLVNAQEAKTEAMLAADEQDRTGTTPPPETPGADDPVEQLLAWAEAHPVAGIRNKAARVRSDLSELTARRAADTAQRDAEKRVARLKAELERAQEQLRAVKAGPRPSSAAPAAAPTPIRAGLGSGRTPQELAAIRDWARAAGYQVADKGMVPKAVLAAYDAAHQPPARKAG</sequence>
<feature type="domain" description="Lsr2 DNA-binding" evidence="3">
    <location>
        <begin position="246"/>
        <end position="279"/>
    </location>
</feature>
<evidence type="ECO:0000313" key="5">
    <source>
        <dbReference type="EMBL" id="QXV92389.1"/>
    </source>
</evidence>
<geneLocation type="plasmid" evidence="4">
    <name>unnamed</name>
</geneLocation>
<dbReference type="RefSeq" id="WP_003979031.1">
    <property type="nucleotide sequence ID" value="NZ_CP025552.1"/>
</dbReference>
<evidence type="ECO:0000259" key="3">
    <source>
        <dbReference type="Pfam" id="PF23359"/>
    </source>
</evidence>
<dbReference type="InterPro" id="IPR036625">
    <property type="entry name" value="E3-bd_dom_sf"/>
</dbReference>
<proteinExistence type="predicted"/>
<keyword evidence="4" id="KW-0614">Plasmid</keyword>
<evidence type="ECO:0000256" key="1">
    <source>
        <dbReference type="ARBA" id="ARBA00023125"/>
    </source>
</evidence>
<reference evidence="4" key="1">
    <citation type="submission" date="2021-06" db="EMBL/GenBank/DDBJ databases">
        <authorList>
            <person name="Tome M."/>
            <person name="Jakse J."/>
            <person name="Slemc L."/>
            <person name="Garcia A.R."/>
            <person name="Petkovic H."/>
        </authorList>
    </citation>
    <scope>NUCLEOTIDE SEQUENCE</scope>
    <source>
        <plasmid evidence="5">pPZG101</plasmid>
        <plasmid evidence="4">unnamed</plasmid>
    </source>
</reference>
<evidence type="ECO:0000313" key="4">
    <source>
        <dbReference type="EMBL" id="QXV92121.1"/>
    </source>
</evidence>
<gene>
    <name evidence="4" type="ORF">M4018_083200</name>
    <name evidence="5" type="ORF">R6500_083200</name>
</gene>
<dbReference type="AlphaFoldDB" id="A0A8F7KTD4"/>
<evidence type="ECO:0000256" key="2">
    <source>
        <dbReference type="SAM" id="MobiDB-lite"/>
    </source>
</evidence>
<dbReference type="GO" id="GO:0016746">
    <property type="term" value="F:acyltransferase activity"/>
    <property type="evidence" value="ECO:0007669"/>
    <property type="project" value="InterPro"/>
</dbReference>
<name>A0A8F7KTD4_STRRM</name>
<feature type="compositionally biased region" description="Low complexity" evidence="2">
    <location>
        <begin position="219"/>
        <end position="238"/>
    </location>
</feature>
<feature type="region of interest" description="Disordered" evidence="2">
    <location>
        <begin position="131"/>
        <end position="152"/>
    </location>
</feature>
<dbReference type="EMBL" id="MZ502218">
    <property type="protein sequence ID" value="QXV92121.1"/>
    <property type="molecule type" value="Genomic_DNA"/>
</dbReference>
<geneLocation type="plasmid" evidence="5">
    <name>pPZG101</name>
</geneLocation>
<organism evidence="4">
    <name type="scientific">Streptomyces rimosus</name>
    <dbReference type="NCBI Taxonomy" id="1927"/>
    <lineage>
        <taxon>Bacteria</taxon>
        <taxon>Bacillati</taxon>
        <taxon>Actinomycetota</taxon>
        <taxon>Actinomycetes</taxon>
        <taxon>Kitasatosporales</taxon>
        <taxon>Streptomycetaceae</taxon>
        <taxon>Streptomyces</taxon>
    </lineage>
</organism>
<dbReference type="GO" id="GO:0003677">
    <property type="term" value="F:DNA binding"/>
    <property type="evidence" value="ECO:0007669"/>
    <property type="project" value="UniProtKB-KW"/>
</dbReference>
<dbReference type="Gene3D" id="4.10.320.10">
    <property type="entry name" value="E3-binding domain"/>
    <property type="match status" value="1"/>
</dbReference>
<protein>
    <submittedName>
        <fullName evidence="4">Lsr2 family protein</fullName>
    </submittedName>
</protein>
<dbReference type="GeneID" id="66860552"/>
<dbReference type="Pfam" id="PF23359">
    <property type="entry name" value="Lsr2_DNA-bd"/>
    <property type="match status" value="1"/>
</dbReference>